<name>A0A1S5QTN1_9CAUD</name>
<gene>
    <name evidence="1" type="ORF">LEO2_20</name>
</gene>
<dbReference type="Proteomes" id="UP000223773">
    <property type="component" value="Segment"/>
</dbReference>
<evidence type="ECO:0000313" key="1">
    <source>
        <dbReference type="EMBL" id="AMR60059.1"/>
    </source>
</evidence>
<protein>
    <recommendedName>
        <fullName evidence="3">Tail terminator protein</fullName>
    </recommendedName>
</protein>
<proteinExistence type="predicted"/>
<dbReference type="EMBL" id="KU836751">
    <property type="protein sequence ID" value="AMR60059.1"/>
    <property type="molecule type" value="Genomic_DNA"/>
</dbReference>
<reference evidence="2" key="1">
    <citation type="submission" date="2016-02" db="EMBL/GenBank/DDBJ databases">
        <authorList>
            <person name="Morales N."/>
            <person name="Badran S."/>
            <person name="Schick P."/>
            <person name="Jacoby B."/>
            <person name="Reddi K."/>
            <person name="Villella W."/>
            <person name="Sanders E.R."/>
            <person name="Lorenz T.C."/>
        </authorList>
    </citation>
    <scope>NUCLEOTIDE SEQUENCE [LARGE SCALE GENOMIC DNA]</scope>
</reference>
<evidence type="ECO:0008006" key="3">
    <source>
        <dbReference type="Google" id="ProtNLM"/>
    </source>
</evidence>
<evidence type="ECO:0000313" key="2">
    <source>
        <dbReference type="Proteomes" id="UP000223773"/>
    </source>
</evidence>
<keyword evidence="2" id="KW-1185">Reference proteome</keyword>
<sequence length="144" mass="16341">MSFSSIYTSIKNALKDQVSQHLEGTDYSNIDVFGEAYQDLTHFPAVTLEIKRRRKPIRGLGVRELQMDIDLWVYTNILDSEEAEAQCLELVELVEVAIEKDKSLGGVVDRVDIQNELNFGTVEYGENNFLQGAQIQFTATKRIP</sequence>
<organism evidence="1 2">
    <name type="scientific">Bacillus phage Leo2</name>
    <dbReference type="NCBI Taxonomy" id="1815973"/>
    <lineage>
        <taxon>Viruses</taxon>
        <taxon>Duplodnaviria</taxon>
        <taxon>Heunggongvirae</taxon>
        <taxon>Uroviricota</taxon>
        <taxon>Caudoviricetes</taxon>
        <taxon>Ehrlichviridae</taxon>
        <taxon>Andromedavirus</taxon>
        <taxon>Andromedavirus leo2</taxon>
    </lineage>
</organism>
<accession>A0A1S5QTN1</accession>